<dbReference type="InterPro" id="IPR050291">
    <property type="entry name" value="CDF_Transporter"/>
</dbReference>
<keyword evidence="4 9" id="KW-0812">Transmembrane</keyword>
<feature type="region of interest" description="Disordered" evidence="8">
    <location>
        <begin position="27"/>
        <end position="80"/>
    </location>
</feature>
<sequence>MNAASLGHQYLTAKSFSKTEGYFGGARYRGSKRNPAESLLPKTNDQPRHASLPASETVSDRPTTVSDQVESSEATFERSISDPTALNVTYKPQKGYQPLYEEGETEPEPYALVSILSKRRGSRPGNDRLSSRVRKFYKDQDELIDSLEQIHKHHIDHEPIDDTKLARQKRHIDWLVKATVVCNCTLLIAKIVAAIFSKSLSIISSVVDSAVDSASACLLLWAVHTIKKRDKYTYPGGRTRLEPIIIVILSVVMISASVQVIYESVETLMSDVKAFKNNGTTGLPNIDMGPVPITVMCVTIVVKATLSFLCFQIANPTMRALANDHLNDVFSNAIALACGIVAAKAVSGTIKAKQVVVVDPSGAIFISLYIIFCWLKQLRSQVRNLSGYAAEPEFLQKITWLTLHHSELIEKIDTVRAFHFGTQFLVDVEIILPETMSLKQAHDIGASLQESLENLPEVEIAYVHLDYAVDPLKY</sequence>
<dbReference type="Pfam" id="PF01545">
    <property type="entry name" value="Cation_efflux"/>
    <property type="match status" value="1"/>
</dbReference>
<feature type="domain" description="Cation efflux protein transmembrane" evidence="10">
    <location>
        <begin position="177"/>
        <end position="385"/>
    </location>
</feature>
<feature type="compositionally biased region" description="Polar residues" evidence="8">
    <location>
        <begin position="54"/>
        <end position="74"/>
    </location>
</feature>
<reference evidence="13" key="1">
    <citation type="submission" date="2021-02" db="EMBL/GenBank/DDBJ databases">
        <authorList>
            <person name="Nowell W R."/>
        </authorList>
    </citation>
    <scope>NUCLEOTIDE SEQUENCE</scope>
</reference>
<keyword evidence="6" id="KW-0406">Ion transport</keyword>
<evidence type="ECO:0000313" key="14">
    <source>
        <dbReference type="Proteomes" id="UP000663832"/>
    </source>
</evidence>
<dbReference type="OrthoDB" id="78296at2759"/>
<keyword evidence="7 9" id="KW-0472">Membrane</keyword>
<evidence type="ECO:0000259" key="11">
    <source>
        <dbReference type="Pfam" id="PF16916"/>
    </source>
</evidence>
<dbReference type="Proteomes" id="UP000663832">
    <property type="component" value="Unassembled WGS sequence"/>
</dbReference>
<dbReference type="SUPFAM" id="SSF160240">
    <property type="entry name" value="Cation efflux protein cytoplasmic domain-like"/>
    <property type="match status" value="1"/>
</dbReference>
<dbReference type="InterPro" id="IPR027470">
    <property type="entry name" value="Cation_efflux_CTD"/>
</dbReference>
<dbReference type="EMBL" id="CAJNOI010000061">
    <property type="protein sequence ID" value="CAF0973017.1"/>
    <property type="molecule type" value="Genomic_DNA"/>
</dbReference>
<evidence type="ECO:0000256" key="7">
    <source>
        <dbReference type="ARBA" id="ARBA00023136"/>
    </source>
</evidence>
<feature type="transmembrane region" description="Helical" evidence="9">
    <location>
        <begin position="293"/>
        <end position="314"/>
    </location>
</feature>
<evidence type="ECO:0000256" key="8">
    <source>
        <dbReference type="SAM" id="MobiDB-lite"/>
    </source>
</evidence>
<feature type="transmembrane region" description="Helical" evidence="9">
    <location>
        <begin position="174"/>
        <end position="196"/>
    </location>
</feature>
<dbReference type="NCBIfam" id="TIGR01297">
    <property type="entry name" value="CDF"/>
    <property type="match status" value="1"/>
</dbReference>
<gene>
    <name evidence="12" type="ORF">BJG266_LOCUS14440</name>
    <name evidence="13" type="ORF">QVE165_LOCUS31258</name>
</gene>
<comment type="caution">
    <text evidence="13">The sequence shown here is derived from an EMBL/GenBank/DDBJ whole genome shotgun (WGS) entry which is preliminary data.</text>
</comment>
<dbReference type="InterPro" id="IPR027469">
    <property type="entry name" value="Cation_efflux_TMD_sf"/>
</dbReference>
<accession>A0A815DGB4</accession>
<name>A0A815DGB4_9BILA</name>
<dbReference type="EMBL" id="CAJNOM010000266">
    <property type="protein sequence ID" value="CAF1301266.1"/>
    <property type="molecule type" value="Genomic_DNA"/>
</dbReference>
<dbReference type="FunFam" id="3.30.70.1350:FF:000001">
    <property type="entry name" value="Metal tolerance protein 11"/>
    <property type="match status" value="1"/>
</dbReference>
<keyword evidence="5 9" id="KW-1133">Transmembrane helix</keyword>
<evidence type="ECO:0000259" key="10">
    <source>
        <dbReference type="Pfam" id="PF01545"/>
    </source>
</evidence>
<evidence type="ECO:0000256" key="2">
    <source>
        <dbReference type="ARBA" id="ARBA00008873"/>
    </source>
</evidence>
<keyword evidence="14" id="KW-1185">Reference proteome</keyword>
<evidence type="ECO:0000256" key="5">
    <source>
        <dbReference type="ARBA" id="ARBA00022989"/>
    </source>
</evidence>
<evidence type="ECO:0000256" key="3">
    <source>
        <dbReference type="ARBA" id="ARBA00022448"/>
    </source>
</evidence>
<feature type="domain" description="Cation efflux protein cytoplasmic" evidence="11">
    <location>
        <begin position="392"/>
        <end position="466"/>
    </location>
</feature>
<comment type="subcellular location">
    <subcellularLocation>
        <location evidence="1">Endomembrane system</location>
        <topology evidence="1">Multi-pass membrane protein</topology>
    </subcellularLocation>
</comment>
<evidence type="ECO:0000256" key="6">
    <source>
        <dbReference type="ARBA" id="ARBA00023065"/>
    </source>
</evidence>
<evidence type="ECO:0000256" key="4">
    <source>
        <dbReference type="ARBA" id="ARBA00022692"/>
    </source>
</evidence>
<dbReference type="Proteomes" id="UP000663877">
    <property type="component" value="Unassembled WGS sequence"/>
</dbReference>
<feature type="transmembrane region" description="Helical" evidence="9">
    <location>
        <begin position="355"/>
        <end position="375"/>
    </location>
</feature>
<feature type="transmembrane region" description="Helical" evidence="9">
    <location>
        <begin position="244"/>
        <end position="262"/>
    </location>
</feature>
<evidence type="ECO:0000256" key="1">
    <source>
        <dbReference type="ARBA" id="ARBA00004127"/>
    </source>
</evidence>
<dbReference type="InterPro" id="IPR036837">
    <property type="entry name" value="Cation_efflux_CTD_sf"/>
</dbReference>
<dbReference type="Pfam" id="PF16916">
    <property type="entry name" value="ZT_dimer"/>
    <property type="match status" value="1"/>
</dbReference>
<feature type="transmembrane region" description="Helical" evidence="9">
    <location>
        <begin position="202"/>
        <end position="223"/>
    </location>
</feature>
<feature type="transmembrane region" description="Helical" evidence="9">
    <location>
        <begin position="326"/>
        <end position="343"/>
    </location>
</feature>
<evidence type="ECO:0000313" key="13">
    <source>
        <dbReference type="EMBL" id="CAF1301266.1"/>
    </source>
</evidence>
<dbReference type="Gene3D" id="3.30.70.1350">
    <property type="entry name" value="Cation efflux protein, cytoplasmic domain"/>
    <property type="match status" value="1"/>
</dbReference>
<dbReference type="GO" id="GO:0012505">
    <property type="term" value="C:endomembrane system"/>
    <property type="evidence" value="ECO:0007669"/>
    <property type="project" value="UniProtKB-SubCell"/>
</dbReference>
<dbReference type="SUPFAM" id="SSF161111">
    <property type="entry name" value="Cation efflux protein transmembrane domain-like"/>
    <property type="match status" value="1"/>
</dbReference>
<proteinExistence type="inferred from homology"/>
<keyword evidence="3" id="KW-0813">Transport</keyword>
<dbReference type="FunFam" id="1.20.1510.10:FF:000005">
    <property type="entry name" value="Putative Cation diffusion facilitator 1"/>
    <property type="match status" value="1"/>
</dbReference>
<dbReference type="PANTHER" id="PTHR43840:SF13">
    <property type="entry name" value="CATION EFFLUX PROTEIN CYTOPLASMIC DOMAIN-CONTAINING PROTEIN"/>
    <property type="match status" value="1"/>
</dbReference>
<dbReference type="Gene3D" id="1.20.1510.10">
    <property type="entry name" value="Cation efflux protein transmembrane domain"/>
    <property type="match status" value="1"/>
</dbReference>
<dbReference type="InterPro" id="IPR058533">
    <property type="entry name" value="Cation_efflux_TM"/>
</dbReference>
<evidence type="ECO:0000313" key="12">
    <source>
        <dbReference type="EMBL" id="CAF0973017.1"/>
    </source>
</evidence>
<protein>
    <recommendedName>
        <fullName evidence="15">Cation efflux protein cytoplasmic domain-containing protein</fullName>
    </recommendedName>
</protein>
<organism evidence="13 14">
    <name type="scientific">Adineta steineri</name>
    <dbReference type="NCBI Taxonomy" id="433720"/>
    <lineage>
        <taxon>Eukaryota</taxon>
        <taxon>Metazoa</taxon>
        <taxon>Spiralia</taxon>
        <taxon>Gnathifera</taxon>
        <taxon>Rotifera</taxon>
        <taxon>Eurotatoria</taxon>
        <taxon>Bdelloidea</taxon>
        <taxon>Adinetida</taxon>
        <taxon>Adinetidae</taxon>
        <taxon>Adineta</taxon>
    </lineage>
</organism>
<dbReference type="AlphaFoldDB" id="A0A815DGB4"/>
<comment type="similarity">
    <text evidence="2">Belongs to the cation diffusion facilitator (CDF) transporter (TC 2.A.4) family. SLC30A subfamily.</text>
</comment>
<evidence type="ECO:0000256" key="9">
    <source>
        <dbReference type="SAM" id="Phobius"/>
    </source>
</evidence>
<dbReference type="PANTHER" id="PTHR43840">
    <property type="entry name" value="MITOCHONDRIAL METAL TRANSPORTER 1-RELATED"/>
    <property type="match status" value="1"/>
</dbReference>
<evidence type="ECO:0008006" key="15">
    <source>
        <dbReference type="Google" id="ProtNLM"/>
    </source>
</evidence>
<dbReference type="GO" id="GO:0016020">
    <property type="term" value="C:membrane"/>
    <property type="evidence" value="ECO:0007669"/>
    <property type="project" value="InterPro"/>
</dbReference>
<dbReference type="InterPro" id="IPR002524">
    <property type="entry name" value="Cation_efflux"/>
</dbReference>
<dbReference type="GO" id="GO:0008324">
    <property type="term" value="F:monoatomic cation transmembrane transporter activity"/>
    <property type="evidence" value="ECO:0007669"/>
    <property type="project" value="InterPro"/>
</dbReference>